<accession>A0A061SXG1</accession>
<dbReference type="GeneID" id="72438106"/>
<evidence type="ECO:0000313" key="4">
    <source>
        <dbReference type="Proteomes" id="UP000027337"/>
    </source>
</evidence>
<keyword evidence="1" id="KW-0472">Membrane</keyword>
<evidence type="ECO:0000256" key="1">
    <source>
        <dbReference type="SAM" id="Phobius"/>
    </source>
</evidence>
<evidence type="ECO:0000313" key="3">
    <source>
        <dbReference type="EMBL" id="PTX75213.1"/>
    </source>
</evidence>
<reference evidence="2 4" key="1">
    <citation type="journal article" date="2014" name="Genome Announc.">
        <title>Draft Genome Sequences of Two Isolates of the Roseobacter Group, Sulfitobacter sp. Strains 3SOLIMAR09 and 1FIGIMAR09, from Harbors of Mallorca Island (Mediterranean Sea).</title>
        <authorList>
            <person name="Mas-Llado M."/>
            <person name="Pina-Villalonga J.M."/>
            <person name="Brunet-Galmes I."/>
            <person name="Nogales B."/>
            <person name="Bosch R."/>
        </authorList>
    </citation>
    <scope>NUCLEOTIDE SEQUENCE [LARGE SCALE GENOMIC DNA]</scope>
    <source>
        <strain evidence="2 4">1FIGIMAR09</strain>
    </source>
</reference>
<dbReference type="EMBL" id="JEMU01000001">
    <property type="protein sequence ID" value="KAJ04938.1"/>
    <property type="molecule type" value="Genomic_DNA"/>
</dbReference>
<dbReference type="AlphaFoldDB" id="A0A061SXG1"/>
<keyword evidence="1" id="KW-1133">Transmembrane helix</keyword>
<keyword evidence="4" id="KW-1185">Reference proteome</keyword>
<proteinExistence type="predicted"/>
<dbReference type="eggNOG" id="ENOG5033EJN">
    <property type="taxonomic scope" value="Bacteria"/>
</dbReference>
<evidence type="ECO:0000313" key="5">
    <source>
        <dbReference type="Proteomes" id="UP000244092"/>
    </source>
</evidence>
<dbReference type="OrthoDB" id="7779177at2"/>
<sequence>MSAPDTNIETQKENHRPPLLGIKGAMIFGGLMLLGVVIFALMNGSEPSAETLIGTETTVQPSN</sequence>
<gene>
    <name evidence="3" type="ORF">C8N31_102318</name>
    <name evidence="2" type="ORF">PM02_01650</name>
</gene>
<comment type="caution">
    <text evidence="2">The sequence shown here is derived from an EMBL/GenBank/DDBJ whole genome shotgun (WGS) entry which is preliminary data.</text>
</comment>
<keyword evidence="1" id="KW-0812">Transmembrane</keyword>
<dbReference type="EMBL" id="QBKU01000002">
    <property type="protein sequence ID" value="PTX75213.1"/>
    <property type="molecule type" value="Genomic_DNA"/>
</dbReference>
<organism evidence="2 4">
    <name type="scientific">Sulfitobacter mediterraneus</name>
    <dbReference type="NCBI Taxonomy" id="83219"/>
    <lineage>
        <taxon>Bacteria</taxon>
        <taxon>Pseudomonadati</taxon>
        <taxon>Pseudomonadota</taxon>
        <taxon>Alphaproteobacteria</taxon>
        <taxon>Rhodobacterales</taxon>
        <taxon>Roseobacteraceae</taxon>
        <taxon>Sulfitobacter</taxon>
    </lineage>
</organism>
<dbReference type="STRING" id="83219.PM02_01650"/>
<evidence type="ECO:0000313" key="2">
    <source>
        <dbReference type="EMBL" id="KAJ04938.1"/>
    </source>
</evidence>
<dbReference type="Proteomes" id="UP000027337">
    <property type="component" value="Unassembled WGS sequence"/>
</dbReference>
<feature type="transmembrane region" description="Helical" evidence="1">
    <location>
        <begin position="20"/>
        <end position="42"/>
    </location>
</feature>
<dbReference type="Proteomes" id="UP000244092">
    <property type="component" value="Unassembled WGS sequence"/>
</dbReference>
<dbReference type="RefSeq" id="WP_025048896.1">
    <property type="nucleotide sequence ID" value="NZ_CANMAK010000002.1"/>
</dbReference>
<reference evidence="3 5" key="2">
    <citation type="submission" date="2018-04" db="EMBL/GenBank/DDBJ databases">
        <title>Genomic Encyclopedia of Archaeal and Bacterial Type Strains, Phase II (KMG-II): from individual species to whole genera.</title>
        <authorList>
            <person name="Goeker M."/>
        </authorList>
    </citation>
    <scope>NUCLEOTIDE SEQUENCE [LARGE SCALE GENOMIC DNA]</scope>
    <source>
        <strain evidence="3 5">DSM 12244</strain>
    </source>
</reference>
<protein>
    <submittedName>
        <fullName evidence="2">Uncharacterized protein</fullName>
    </submittedName>
</protein>
<name>A0A061SXG1_9RHOB</name>